<gene>
    <name evidence="2" type="ORF">BURMUCGD2_6193</name>
</gene>
<feature type="region of interest" description="Disordered" evidence="1">
    <location>
        <begin position="1"/>
        <end position="33"/>
    </location>
</feature>
<dbReference type="Proteomes" id="UP000004535">
    <property type="component" value="Unassembled WGS sequence"/>
</dbReference>
<evidence type="ECO:0000313" key="2">
    <source>
        <dbReference type="EMBL" id="EEE04776.1"/>
    </source>
</evidence>
<feature type="compositionally biased region" description="Basic residues" evidence="1">
    <location>
        <begin position="10"/>
        <end position="25"/>
    </location>
</feature>
<comment type="caution">
    <text evidence="2">The sequence shown here is derived from an EMBL/GenBank/DDBJ whole genome shotgun (WGS) entry which is preliminary data.</text>
</comment>
<evidence type="ECO:0000313" key="3">
    <source>
        <dbReference type="Proteomes" id="UP000004535"/>
    </source>
</evidence>
<dbReference type="EMBL" id="ACFC01000013">
    <property type="protein sequence ID" value="EEE04776.1"/>
    <property type="molecule type" value="Genomic_DNA"/>
</dbReference>
<sequence>MPERAGGSIMHRRLLPAGMRPRRSMNRPSRASCSPSLVVWMSSEL</sequence>
<protein>
    <submittedName>
        <fullName evidence="2">Uncharacterized protein</fullName>
    </submittedName>
</protein>
<accession>B9BWV6</accession>
<reference evidence="2 3" key="1">
    <citation type="journal article" date="2012" name="J. Bacteriol.">
        <title>Draft Genome Sequence Determination for Cystic Fibrosis and Chronic Granulomatous Disease Burkholderia multivorans Isolates.</title>
        <authorList>
            <person name="Varga J.J."/>
            <person name="Losada L."/>
            <person name="Zelazny A.M."/>
            <person name="Brinkac L."/>
            <person name="Harkins D."/>
            <person name="Radune D."/>
            <person name="Hostetler J."/>
            <person name="Sampaio E.P."/>
            <person name="Ronning C.M."/>
            <person name="Nierman W.C."/>
            <person name="Greenberg D.E."/>
            <person name="Holland S.M."/>
            <person name="Goldberg J.B."/>
        </authorList>
    </citation>
    <scope>NUCLEOTIDE SEQUENCE [LARGE SCALE GENOMIC DNA]</scope>
    <source>
        <strain evidence="2 3">CGD2</strain>
    </source>
</reference>
<name>B9BWV6_9BURK</name>
<evidence type="ECO:0000256" key="1">
    <source>
        <dbReference type="SAM" id="MobiDB-lite"/>
    </source>
</evidence>
<dbReference type="AlphaFoldDB" id="B9BWV6"/>
<organism evidence="2 3">
    <name type="scientific">Burkholderia multivorans CGD2</name>
    <dbReference type="NCBI Taxonomy" id="513052"/>
    <lineage>
        <taxon>Bacteria</taxon>
        <taxon>Pseudomonadati</taxon>
        <taxon>Pseudomonadota</taxon>
        <taxon>Betaproteobacteria</taxon>
        <taxon>Burkholderiales</taxon>
        <taxon>Burkholderiaceae</taxon>
        <taxon>Burkholderia</taxon>
        <taxon>Burkholderia cepacia complex</taxon>
    </lineage>
</organism>
<proteinExistence type="predicted"/>